<comment type="caution">
    <text evidence="2">The sequence shown here is derived from an EMBL/GenBank/DDBJ whole genome shotgun (WGS) entry which is preliminary data.</text>
</comment>
<feature type="region of interest" description="Disordered" evidence="1">
    <location>
        <begin position="87"/>
        <end position="136"/>
    </location>
</feature>
<sequence length="267" mass="30018">MENPAPPSPTGSRGKQKQQDLLAKYRARYFRDQTRLIRARTKARGRRERPVPNMRDYDLCCEHYRQVYTMQTATSAALYAEASEYYGSDSESDTSTHSSMPPLDSPGAKTSTVDAAVDGTEPPASQHIGEKGEGYANMDTTVTSLFTANGYVPVAEIPETLRFSPTSIPKDLSTDAESLERVWSLLNEVNCPQFPEMPCACRRDRFEDYEPPSHRLKIFTRTGVRHVRCRCTNGKHTNFERRQAYAFPDGQGNIIVKKSKSLLLALP</sequence>
<accession>A0AAD6RWE1</accession>
<proteinExistence type="predicted"/>
<gene>
    <name evidence="2" type="ORF">C8F04DRAFT_1201747</name>
</gene>
<dbReference type="EMBL" id="JARJCM010000477">
    <property type="protein sequence ID" value="KAJ7016666.1"/>
    <property type="molecule type" value="Genomic_DNA"/>
</dbReference>
<evidence type="ECO:0000313" key="2">
    <source>
        <dbReference type="EMBL" id="KAJ7016666.1"/>
    </source>
</evidence>
<organism evidence="2 3">
    <name type="scientific">Mycena alexandri</name>
    <dbReference type="NCBI Taxonomy" id="1745969"/>
    <lineage>
        <taxon>Eukaryota</taxon>
        <taxon>Fungi</taxon>
        <taxon>Dikarya</taxon>
        <taxon>Basidiomycota</taxon>
        <taxon>Agaricomycotina</taxon>
        <taxon>Agaricomycetes</taxon>
        <taxon>Agaricomycetidae</taxon>
        <taxon>Agaricales</taxon>
        <taxon>Marasmiineae</taxon>
        <taxon>Mycenaceae</taxon>
        <taxon>Mycena</taxon>
    </lineage>
</organism>
<evidence type="ECO:0000313" key="3">
    <source>
        <dbReference type="Proteomes" id="UP001218188"/>
    </source>
</evidence>
<feature type="compositionally biased region" description="Low complexity" evidence="1">
    <location>
        <begin position="87"/>
        <end position="99"/>
    </location>
</feature>
<evidence type="ECO:0000256" key="1">
    <source>
        <dbReference type="SAM" id="MobiDB-lite"/>
    </source>
</evidence>
<dbReference type="Proteomes" id="UP001218188">
    <property type="component" value="Unassembled WGS sequence"/>
</dbReference>
<protein>
    <submittedName>
        <fullName evidence="2">Uncharacterized protein</fullName>
    </submittedName>
</protein>
<feature type="region of interest" description="Disordered" evidence="1">
    <location>
        <begin position="1"/>
        <end position="21"/>
    </location>
</feature>
<dbReference type="AlphaFoldDB" id="A0AAD6RWE1"/>
<keyword evidence="3" id="KW-1185">Reference proteome</keyword>
<name>A0AAD6RWE1_9AGAR</name>
<reference evidence="2" key="1">
    <citation type="submission" date="2023-03" db="EMBL/GenBank/DDBJ databases">
        <title>Massive genome expansion in bonnet fungi (Mycena s.s.) driven by repeated elements and novel gene families across ecological guilds.</title>
        <authorList>
            <consortium name="Lawrence Berkeley National Laboratory"/>
            <person name="Harder C.B."/>
            <person name="Miyauchi S."/>
            <person name="Viragh M."/>
            <person name="Kuo A."/>
            <person name="Thoen E."/>
            <person name="Andreopoulos B."/>
            <person name="Lu D."/>
            <person name="Skrede I."/>
            <person name="Drula E."/>
            <person name="Henrissat B."/>
            <person name="Morin E."/>
            <person name="Kohler A."/>
            <person name="Barry K."/>
            <person name="LaButti K."/>
            <person name="Morin E."/>
            <person name="Salamov A."/>
            <person name="Lipzen A."/>
            <person name="Mereny Z."/>
            <person name="Hegedus B."/>
            <person name="Baldrian P."/>
            <person name="Stursova M."/>
            <person name="Weitz H."/>
            <person name="Taylor A."/>
            <person name="Grigoriev I.V."/>
            <person name="Nagy L.G."/>
            <person name="Martin F."/>
            <person name="Kauserud H."/>
        </authorList>
    </citation>
    <scope>NUCLEOTIDE SEQUENCE</scope>
    <source>
        <strain evidence="2">CBHHK200</strain>
    </source>
</reference>